<dbReference type="AlphaFoldDB" id="A0AAN6PNU3"/>
<proteinExistence type="predicted"/>
<dbReference type="EMBL" id="MU854321">
    <property type="protein sequence ID" value="KAK4044187.1"/>
    <property type="molecule type" value="Genomic_DNA"/>
</dbReference>
<protein>
    <submittedName>
        <fullName evidence="1">Uncharacterized protein</fullName>
    </submittedName>
</protein>
<evidence type="ECO:0000313" key="1">
    <source>
        <dbReference type="EMBL" id="KAK4044187.1"/>
    </source>
</evidence>
<reference evidence="2" key="1">
    <citation type="journal article" date="2023" name="Mol. Phylogenet. Evol.">
        <title>Genome-scale phylogeny and comparative genomics of the fungal order Sordariales.</title>
        <authorList>
            <person name="Hensen N."/>
            <person name="Bonometti L."/>
            <person name="Westerberg I."/>
            <person name="Brannstrom I.O."/>
            <person name="Guillou S."/>
            <person name="Cros-Aarteil S."/>
            <person name="Calhoun S."/>
            <person name="Haridas S."/>
            <person name="Kuo A."/>
            <person name="Mondo S."/>
            <person name="Pangilinan J."/>
            <person name="Riley R."/>
            <person name="LaButti K."/>
            <person name="Andreopoulos B."/>
            <person name="Lipzen A."/>
            <person name="Chen C."/>
            <person name="Yan M."/>
            <person name="Daum C."/>
            <person name="Ng V."/>
            <person name="Clum A."/>
            <person name="Steindorff A."/>
            <person name="Ohm R.A."/>
            <person name="Martin F."/>
            <person name="Silar P."/>
            <person name="Natvig D.O."/>
            <person name="Lalanne C."/>
            <person name="Gautier V."/>
            <person name="Ament-Velasquez S.L."/>
            <person name="Kruys A."/>
            <person name="Hutchinson M.I."/>
            <person name="Powell A.J."/>
            <person name="Barry K."/>
            <person name="Miller A.N."/>
            <person name="Grigoriev I.V."/>
            <person name="Debuchy R."/>
            <person name="Gladieux P."/>
            <person name="Hiltunen Thoren M."/>
            <person name="Johannesson H."/>
        </authorList>
    </citation>
    <scope>NUCLEOTIDE SEQUENCE [LARGE SCALE GENOMIC DNA]</scope>
    <source>
        <strain evidence="2">CBS 284.82</strain>
    </source>
</reference>
<dbReference type="Pfam" id="PF21858">
    <property type="entry name" value="DUF6914"/>
    <property type="match status" value="1"/>
</dbReference>
<dbReference type="InterPro" id="IPR054208">
    <property type="entry name" value="DUF6914"/>
</dbReference>
<dbReference type="Proteomes" id="UP001303115">
    <property type="component" value="Unassembled WGS sequence"/>
</dbReference>
<accession>A0AAN6PNU3</accession>
<evidence type="ECO:0000313" key="2">
    <source>
        <dbReference type="Proteomes" id="UP001303115"/>
    </source>
</evidence>
<sequence>MVFNKKRLYVALYPSGVANNEERMYHWGFLIGLKLESQQQVPGVRYHVKNSPLTGWVYEEAPLPNVRSTVNLLARVLIAKIEDEDRLVETLRGTPVVQDDPAWRCSTRLANALRRIQQGDGPRKAVGTAQLDWARIEPVARDYVARKRASGRYERGVDLLLPKPTWDLLEERELVA</sequence>
<gene>
    <name evidence="1" type="ORF">C8A01DRAFT_31794</name>
</gene>
<name>A0AAN6PNU3_9PEZI</name>
<keyword evidence="2" id="KW-1185">Reference proteome</keyword>
<comment type="caution">
    <text evidence="1">The sequence shown here is derived from an EMBL/GenBank/DDBJ whole genome shotgun (WGS) entry which is preliminary data.</text>
</comment>
<organism evidence="1 2">
    <name type="scientific">Parachaetomium inaequale</name>
    <dbReference type="NCBI Taxonomy" id="2588326"/>
    <lineage>
        <taxon>Eukaryota</taxon>
        <taxon>Fungi</taxon>
        <taxon>Dikarya</taxon>
        <taxon>Ascomycota</taxon>
        <taxon>Pezizomycotina</taxon>
        <taxon>Sordariomycetes</taxon>
        <taxon>Sordariomycetidae</taxon>
        <taxon>Sordariales</taxon>
        <taxon>Chaetomiaceae</taxon>
        <taxon>Parachaetomium</taxon>
    </lineage>
</organism>